<name>A0A1S3CYV6_DIACI</name>
<dbReference type="PaxDb" id="121845-A0A1S3CYV6"/>
<dbReference type="GeneID" id="103507921"/>
<dbReference type="AlphaFoldDB" id="A0A1S3CYV6"/>
<dbReference type="Proteomes" id="UP000079169">
    <property type="component" value="Unplaced"/>
</dbReference>
<reference evidence="2" key="1">
    <citation type="submission" date="2025-08" db="UniProtKB">
        <authorList>
            <consortium name="RefSeq"/>
        </authorList>
    </citation>
    <scope>IDENTIFICATION</scope>
</reference>
<sequence length="156" mass="16075">MFGGIGGALKDIGGKAGELLEKGKKDIEDLAAEKKAAAASLIESQVNKTKESFSSALGNAEAQATTAADEAKKAAIDSFDEELKKAEGAVDQTVQQLGVTVDEKIKEVDHLVDEKRGEVTKQVTEAAQGTLNNLGNSEAGSGAMGVLGKAKGLLNF</sequence>
<evidence type="ECO:0000313" key="2">
    <source>
        <dbReference type="RefSeq" id="XP_008470662.1"/>
    </source>
</evidence>
<dbReference type="STRING" id="121845.A0A1S3CYV6"/>
<evidence type="ECO:0000313" key="1">
    <source>
        <dbReference type="Proteomes" id="UP000079169"/>
    </source>
</evidence>
<dbReference type="KEGG" id="dci:103507921"/>
<protein>
    <submittedName>
        <fullName evidence="2">Uncharacterized protein LOC103507921 isoform X1</fullName>
    </submittedName>
</protein>
<dbReference type="RefSeq" id="XP_008470662.1">
    <property type="nucleotide sequence ID" value="XM_008472440.3"/>
</dbReference>
<proteinExistence type="predicted"/>
<keyword evidence="1" id="KW-1185">Reference proteome</keyword>
<dbReference type="OMA" id="KHEAIDA"/>
<gene>
    <name evidence="2" type="primary">LOC103507921</name>
</gene>
<accession>A0A1S3CYV6</accession>
<organism evidence="1 2">
    <name type="scientific">Diaphorina citri</name>
    <name type="common">Asian citrus psyllid</name>
    <dbReference type="NCBI Taxonomy" id="121845"/>
    <lineage>
        <taxon>Eukaryota</taxon>
        <taxon>Metazoa</taxon>
        <taxon>Ecdysozoa</taxon>
        <taxon>Arthropoda</taxon>
        <taxon>Hexapoda</taxon>
        <taxon>Insecta</taxon>
        <taxon>Pterygota</taxon>
        <taxon>Neoptera</taxon>
        <taxon>Paraneoptera</taxon>
        <taxon>Hemiptera</taxon>
        <taxon>Sternorrhyncha</taxon>
        <taxon>Psylloidea</taxon>
        <taxon>Psyllidae</taxon>
        <taxon>Diaphorininae</taxon>
        <taxon>Diaphorina</taxon>
    </lineage>
</organism>